<dbReference type="PRINTS" id="PR00117">
    <property type="entry name" value="BARNASE"/>
</dbReference>
<evidence type="ECO:0000313" key="10">
    <source>
        <dbReference type="Proteomes" id="UP000474104"/>
    </source>
</evidence>
<comment type="subcellular location">
    <subcellularLocation>
        <location evidence="1">Secreted</location>
    </subcellularLocation>
</comment>
<feature type="compositionally biased region" description="Basic and acidic residues" evidence="7">
    <location>
        <begin position="41"/>
        <end position="55"/>
    </location>
</feature>
<name>A0A9X5CFZ0_9FIRM</name>
<accession>A0A9X5CFZ0</accession>
<evidence type="ECO:0000256" key="8">
    <source>
        <dbReference type="SAM" id="SignalP"/>
    </source>
</evidence>
<dbReference type="Proteomes" id="UP000474104">
    <property type="component" value="Unassembled WGS sequence"/>
</dbReference>
<evidence type="ECO:0000313" key="9">
    <source>
        <dbReference type="EMBL" id="NDO71286.1"/>
    </source>
</evidence>
<dbReference type="SUPFAM" id="SSF53933">
    <property type="entry name" value="Microbial ribonucleases"/>
    <property type="match status" value="1"/>
</dbReference>
<keyword evidence="8" id="KW-0732">Signal</keyword>
<comment type="caution">
    <text evidence="9">The sequence shown here is derived from an EMBL/GenBank/DDBJ whole genome shotgun (WGS) entry which is preliminary data.</text>
</comment>
<comment type="similarity">
    <text evidence="2">Belongs to the ribonuclease N1/T1 family.</text>
</comment>
<keyword evidence="6" id="KW-0378">Hydrolase</keyword>
<dbReference type="AlphaFoldDB" id="A0A9X5CFZ0"/>
<dbReference type="Gene3D" id="3.10.450.30">
    <property type="entry name" value="Microbial ribonucleases"/>
    <property type="match status" value="1"/>
</dbReference>
<dbReference type="Pfam" id="PF00545">
    <property type="entry name" value="Ribonuclease"/>
    <property type="match status" value="1"/>
</dbReference>
<feature type="chain" id="PRO_5040841282" description="Ribonuclease" evidence="8">
    <location>
        <begin position="23"/>
        <end position="189"/>
    </location>
</feature>
<evidence type="ECO:0000256" key="7">
    <source>
        <dbReference type="SAM" id="MobiDB-lite"/>
    </source>
</evidence>
<evidence type="ECO:0000256" key="5">
    <source>
        <dbReference type="ARBA" id="ARBA00022722"/>
    </source>
</evidence>
<protein>
    <recommendedName>
        <fullName evidence="3">Ribonuclease</fullName>
    </recommendedName>
</protein>
<evidence type="ECO:0000256" key="1">
    <source>
        <dbReference type="ARBA" id="ARBA00004613"/>
    </source>
</evidence>
<dbReference type="InterPro" id="IPR001887">
    <property type="entry name" value="Barnase"/>
</dbReference>
<dbReference type="OrthoDB" id="9803442at2"/>
<evidence type="ECO:0000256" key="4">
    <source>
        <dbReference type="ARBA" id="ARBA00022525"/>
    </source>
</evidence>
<sequence length="189" mass="21002">MKKWLQYFLVFLLAFTLSGCGASPESAEKTGNTASSGKTLDAARSEDEENPKIDESSQESDDIPHQTTSDEDSELQEDGVYTSRDEVAQYIFTYGHLPSNFITKKEAKALGWEGGGLEPYAPGKCIGGSRFGNYEGLLPEKEGRVYTECDIDTLGADRRGAKRIVFSNDGLIYYTEDHYESFELLYGEE</sequence>
<dbReference type="PROSITE" id="PS51257">
    <property type="entry name" value="PROKAR_LIPOPROTEIN"/>
    <property type="match status" value="1"/>
</dbReference>
<dbReference type="GO" id="GO:0016787">
    <property type="term" value="F:hydrolase activity"/>
    <property type="evidence" value="ECO:0007669"/>
    <property type="project" value="UniProtKB-KW"/>
</dbReference>
<evidence type="ECO:0000256" key="3">
    <source>
        <dbReference type="ARBA" id="ARBA00022214"/>
    </source>
</evidence>
<dbReference type="InterPro" id="IPR000026">
    <property type="entry name" value="N1-like"/>
</dbReference>
<dbReference type="GO" id="GO:0004521">
    <property type="term" value="F:RNA endonuclease activity"/>
    <property type="evidence" value="ECO:0007669"/>
    <property type="project" value="InterPro"/>
</dbReference>
<dbReference type="GO" id="GO:0003723">
    <property type="term" value="F:RNA binding"/>
    <property type="evidence" value="ECO:0007669"/>
    <property type="project" value="InterPro"/>
</dbReference>
<dbReference type="EMBL" id="VIRB01000136">
    <property type="protein sequence ID" value="NDO71286.1"/>
    <property type="molecule type" value="Genomic_DNA"/>
</dbReference>
<evidence type="ECO:0000256" key="2">
    <source>
        <dbReference type="ARBA" id="ARBA00009006"/>
    </source>
</evidence>
<organism evidence="9 10">
    <name type="scientific">Schaedlerella arabinosiphila</name>
    <dbReference type="NCBI Taxonomy" id="2044587"/>
    <lineage>
        <taxon>Bacteria</taxon>
        <taxon>Bacillati</taxon>
        <taxon>Bacillota</taxon>
        <taxon>Clostridia</taxon>
        <taxon>Lachnospirales</taxon>
        <taxon>Lachnospiraceae</taxon>
        <taxon>Schaedlerella</taxon>
    </lineage>
</organism>
<feature type="signal peptide" evidence="8">
    <location>
        <begin position="1"/>
        <end position="22"/>
    </location>
</feature>
<keyword evidence="4" id="KW-0964">Secreted</keyword>
<gene>
    <name evidence="9" type="ORF">FMM80_22595</name>
</gene>
<dbReference type="GO" id="GO:0005576">
    <property type="term" value="C:extracellular region"/>
    <property type="evidence" value="ECO:0007669"/>
    <property type="project" value="UniProtKB-SubCell"/>
</dbReference>
<feature type="region of interest" description="Disordered" evidence="7">
    <location>
        <begin position="24"/>
        <end position="77"/>
    </location>
</feature>
<proteinExistence type="inferred from homology"/>
<feature type="compositionally biased region" description="Polar residues" evidence="7">
    <location>
        <begin position="29"/>
        <end position="38"/>
    </location>
</feature>
<evidence type="ECO:0000256" key="6">
    <source>
        <dbReference type="ARBA" id="ARBA00022801"/>
    </source>
</evidence>
<keyword evidence="5" id="KW-0540">Nuclease</keyword>
<dbReference type="InterPro" id="IPR016191">
    <property type="entry name" value="Ribonuclease/ribotoxin"/>
</dbReference>
<reference evidence="9 10" key="1">
    <citation type="submission" date="2019-07" db="EMBL/GenBank/DDBJ databases">
        <title>Draft genome sequences of 15 bacterial species constituting the stable defined intestinal microbiota of the GM15 gnotobiotic mouse model.</title>
        <authorList>
            <person name="Elie C."/>
            <person name="Mathieu A."/>
            <person name="Saliou A."/>
            <person name="Darnaud M."/>
            <person name="Leulier F."/>
            <person name="Tamellini A."/>
        </authorList>
    </citation>
    <scope>NUCLEOTIDE SEQUENCE [LARGE SCALE GENOMIC DNA]</scope>
    <source>
        <strain evidence="10">ASF 502</strain>
    </source>
</reference>